<proteinExistence type="predicted"/>
<feature type="compositionally biased region" description="Polar residues" evidence="1">
    <location>
        <begin position="552"/>
        <end position="561"/>
    </location>
</feature>
<reference evidence="3 4" key="1">
    <citation type="submission" date="2024-07" db="EMBL/GenBank/DDBJ databases">
        <title>Draft sequence of the Neodothiora populina.</title>
        <authorList>
            <person name="Drown D.D."/>
            <person name="Schuette U.S."/>
            <person name="Buechlein A.B."/>
            <person name="Rusch D.R."/>
            <person name="Winton L.W."/>
            <person name="Adams G.A."/>
        </authorList>
    </citation>
    <scope>NUCLEOTIDE SEQUENCE [LARGE SCALE GENOMIC DNA]</scope>
    <source>
        <strain evidence="3 4">CPC 39397</strain>
    </source>
</reference>
<accession>A0ABR3PD66</accession>
<dbReference type="Proteomes" id="UP001562354">
    <property type="component" value="Unassembled WGS sequence"/>
</dbReference>
<sequence length="999" mass="108736">MDRSDVPVPPSSQHARDPIWPLNASNASTWNFDAAASASSSSHNPPNPEGSSRLSLFASPTSPSRFTSATTPPLPIPERPRQTTGDYLARTPPNISANLASLDSSPEDWRPAQLEDDRVRATANRRRLPRVEKDVDDPTQAESSRPGRATHSRNQSSTLTTLSRLFAVKAATSPTDSRDYMHDPRSSPKPRRSVTGENVPLPEHLYTRGLLGGRHSDITVHAFGYPYKLHRILLDRAPFFASALSGPWLESNAREMTIDPSDIDGNITQTAFELALKRLYGAGNPDEEDAEAPALFATGCWLEMPDLVDSSIESMLRQMSAETLSPLIRLVTGNYYGRSGDKILASAKAMLCRDGWKMPLSLWDGIPGDIVREIVGGDGFFIDGEWSRWVLAKRILDRRLKSLALAAGLVDPKSRNRVAKAPDATNLMAVRFDNVYRRNAMTTAGGIPDVLHPWITLYTSPEIEPILVLLDEGIHYVHLPFEQLQYIRSARDALGLPILPERIISNALWMQMELRQKVLNAHDSQMELGLSQPAEDWQDPTTVTWETGIASTDAMSPSQGKNKAGEPSWANNTTNEDIPSDSWDQNGKARKFWIPSSDCNIVMGGNADPVIATSSSGALQNHTSRLSATIHPEDVQWASDFAANTIDKRLSGTTLRPGSTVGGDASEMRPIAYTHFPPFRFAAEFPNPRVLKERKRVYSQTVFYMGSFWNVYVQKVRRGKNPQLGVYLHRAKEREAAEVIAGGATGLRQSSVDERIGQLEREMLMRTGRGVDGRRGTIARHGAYEGEMEADGGDSSGSADPETMIADSSASRASTLGRKTSQTAAERSSTGATAAGSGTRDFADDATLYADDDEDDETEDPELLRLTRAHHVPTLPPYMDGRPTIRTYFKIYSPSKGGRMLSVYESAPDTFNFSQSWGWKSSTLMLDDGIMSDDGNDDMDLPLAGGGSGSSDGGGSVGGGLGQTGAGAEGGGLAGAGMRKGSVVKKDGKLRFMIVIGNV</sequence>
<organism evidence="3 4">
    <name type="scientific">Neodothiora populina</name>
    <dbReference type="NCBI Taxonomy" id="2781224"/>
    <lineage>
        <taxon>Eukaryota</taxon>
        <taxon>Fungi</taxon>
        <taxon>Dikarya</taxon>
        <taxon>Ascomycota</taxon>
        <taxon>Pezizomycotina</taxon>
        <taxon>Dothideomycetes</taxon>
        <taxon>Dothideomycetidae</taxon>
        <taxon>Dothideales</taxon>
        <taxon>Dothioraceae</taxon>
        <taxon>Neodothiora</taxon>
    </lineage>
</organism>
<evidence type="ECO:0000259" key="2">
    <source>
        <dbReference type="PROSITE" id="PS50097"/>
    </source>
</evidence>
<dbReference type="PANTHER" id="PTHR47369:SF1">
    <property type="entry name" value="BTB_POZ DOMAIN-CONTAINING PROTEIN"/>
    <property type="match status" value="1"/>
</dbReference>
<evidence type="ECO:0000313" key="3">
    <source>
        <dbReference type="EMBL" id="KAL1304097.1"/>
    </source>
</evidence>
<dbReference type="InterPro" id="IPR000210">
    <property type="entry name" value="BTB/POZ_dom"/>
</dbReference>
<feature type="compositionally biased region" description="Basic and acidic residues" evidence="1">
    <location>
        <begin position="107"/>
        <end position="120"/>
    </location>
</feature>
<feature type="region of interest" description="Disordered" evidence="1">
    <location>
        <begin position="782"/>
        <end position="840"/>
    </location>
</feature>
<comment type="caution">
    <text evidence="3">The sequence shown here is derived from an EMBL/GenBank/DDBJ whole genome shotgun (WGS) entry which is preliminary data.</text>
</comment>
<feature type="compositionally biased region" description="Gly residues" evidence="1">
    <location>
        <begin position="944"/>
        <end position="963"/>
    </location>
</feature>
<name>A0ABR3PD66_9PEZI</name>
<dbReference type="GeneID" id="95974235"/>
<evidence type="ECO:0000313" key="4">
    <source>
        <dbReference type="Proteomes" id="UP001562354"/>
    </source>
</evidence>
<feature type="compositionally biased region" description="Polar residues" evidence="1">
    <location>
        <begin position="569"/>
        <end position="584"/>
    </location>
</feature>
<dbReference type="PANTHER" id="PTHR47369">
    <property type="entry name" value="BTB/POZ DOMAIN-CONTAINING PROTEIN"/>
    <property type="match status" value="1"/>
</dbReference>
<feature type="compositionally biased region" description="Polar residues" evidence="1">
    <location>
        <begin position="806"/>
        <end position="827"/>
    </location>
</feature>
<dbReference type="PROSITE" id="PS50097">
    <property type="entry name" value="BTB"/>
    <property type="match status" value="1"/>
</dbReference>
<protein>
    <recommendedName>
        <fullName evidence="2">BTB domain-containing protein</fullName>
    </recommendedName>
</protein>
<feature type="region of interest" description="Disordered" evidence="1">
    <location>
        <begin position="935"/>
        <end position="963"/>
    </location>
</feature>
<evidence type="ECO:0000256" key="1">
    <source>
        <dbReference type="SAM" id="MobiDB-lite"/>
    </source>
</evidence>
<feature type="compositionally biased region" description="Polar residues" evidence="1">
    <location>
        <begin position="93"/>
        <end position="104"/>
    </location>
</feature>
<feature type="domain" description="BTB" evidence="2">
    <location>
        <begin position="216"/>
        <end position="280"/>
    </location>
</feature>
<dbReference type="Gene3D" id="3.30.710.10">
    <property type="entry name" value="Potassium Channel Kv1.1, Chain A"/>
    <property type="match status" value="1"/>
</dbReference>
<feature type="region of interest" description="Disordered" evidence="1">
    <location>
        <begin position="552"/>
        <end position="584"/>
    </location>
</feature>
<keyword evidence="4" id="KW-1185">Reference proteome</keyword>
<dbReference type="EMBL" id="JBFMKM010000009">
    <property type="protein sequence ID" value="KAL1304097.1"/>
    <property type="molecule type" value="Genomic_DNA"/>
</dbReference>
<feature type="compositionally biased region" description="Low complexity" evidence="1">
    <location>
        <begin position="828"/>
        <end position="840"/>
    </location>
</feature>
<dbReference type="InterPro" id="IPR011333">
    <property type="entry name" value="SKP1/BTB/POZ_sf"/>
</dbReference>
<dbReference type="SUPFAM" id="SSF54695">
    <property type="entry name" value="POZ domain"/>
    <property type="match status" value="1"/>
</dbReference>
<feature type="compositionally biased region" description="Basic and acidic residues" evidence="1">
    <location>
        <begin position="176"/>
        <end position="186"/>
    </location>
</feature>
<gene>
    <name evidence="3" type="ORF">AAFC00_000532</name>
</gene>
<feature type="compositionally biased region" description="Polar residues" evidence="1">
    <location>
        <begin position="152"/>
        <end position="163"/>
    </location>
</feature>
<dbReference type="RefSeq" id="XP_069200372.1">
    <property type="nucleotide sequence ID" value="XM_069345162.1"/>
</dbReference>
<feature type="region of interest" description="Disordered" evidence="1">
    <location>
        <begin position="1"/>
        <end position="200"/>
    </location>
</feature>
<feature type="compositionally biased region" description="Polar residues" evidence="1">
    <location>
        <begin position="49"/>
        <end position="71"/>
    </location>
</feature>